<dbReference type="GO" id="GO:0006313">
    <property type="term" value="P:DNA transposition"/>
    <property type="evidence" value="ECO:0007669"/>
    <property type="project" value="InterPro"/>
</dbReference>
<gene>
    <name evidence="1" type="ORF">S03H2_40404</name>
</gene>
<reference evidence="1" key="1">
    <citation type="journal article" date="2014" name="Front. Microbiol.">
        <title>High frequency of phylogenetically diverse reductive dehalogenase-homologous genes in deep subseafloor sedimentary metagenomes.</title>
        <authorList>
            <person name="Kawai M."/>
            <person name="Futagami T."/>
            <person name="Toyoda A."/>
            <person name="Takaki Y."/>
            <person name="Nishi S."/>
            <person name="Hori S."/>
            <person name="Arai W."/>
            <person name="Tsubouchi T."/>
            <person name="Morono Y."/>
            <person name="Uchiyama I."/>
            <person name="Ito T."/>
            <person name="Fujiyama A."/>
            <person name="Inagaki F."/>
            <person name="Takami H."/>
        </authorList>
    </citation>
    <scope>NUCLEOTIDE SEQUENCE</scope>
    <source>
        <strain evidence="1">Expedition CK06-06</strain>
    </source>
</reference>
<accession>X1IFL1</accession>
<dbReference type="Pfam" id="PF01527">
    <property type="entry name" value="HTH_Tnp_1"/>
    <property type="match status" value="1"/>
</dbReference>
<dbReference type="Gene3D" id="1.10.10.60">
    <property type="entry name" value="Homeodomain-like"/>
    <property type="match status" value="1"/>
</dbReference>
<evidence type="ECO:0008006" key="2">
    <source>
        <dbReference type="Google" id="ProtNLM"/>
    </source>
</evidence>
<name>X1IFL1_9ZZZZ</name>
<comment type="caution">
    <text evidence="1">The sequence shown here is derived from an EMBL/GenBank/DDBJ whole genome shotgun (WGS) entry which is preliminary data.</text>
</comment>
<protein>
    <recommendedName>
        <fullName evidence="2">Transposase IS3/IS911 family protein</fullName>
    </recommendedName>
</protein>
<proteinExistence type="predicted"/>
<dbReference type="InterPro" id="IPR002514">
    <property type="entry name" value="Transposase_8"/>
</dbReference>
<dbReference type="InterPro" id="IPR009057">
    <property type="entry name" value="Homeodomain-like_sf"/>
</dbReference>
<dbReference type="SUPFAM" id="SSF46689">
    <property type="entry name" value="Homeodomain-like"/>
    <property type="match status" value="1"/>
</dbReference>
<dbReference type="GO" id="GO:0004803">
    <property type="term" value="F:transposase activity"/>
    <property type="evidence" value="ECO:0007669"/>
    <property type="project" value="InterPro"/>
</dbReference>
<organism evidence="1">
    <name type="scientific">marine sediment metagenome</name>
    <dbReference type="NCBI Taxonomy" id="412755"/>
    <lineage>
        <taxon>unclassified sequences</taxon>
        <taxon>metagenomes</taxon>
        <taxon>ecological metagenomes</taxon>
    </lineage>
</organism>
<dbReference type="GO" id="GO:0003677">
    <property type="term" value="F:DNA binding"/>
    <property type="evidence" value="ECO:0007669"/>
    <property type="project" value="InterPro"/>
</dbReference>
<sequence length="49" mass="5435">MEGNRRNYSEEFKKDAVGHSLTSEKTVIEVAQDLGIAHSNLKEMACPIS</sequence>
<evidence type="ECO:0000313" key="1">
    <source>
        <dbReference type="EMBL" id="GAH56363.1"/>
    </source>
</evidence>
<dbReference type="EMBL" id="BARU01025048">
    <property type="protein sequence ID" value="GAH56363.1"/>
    <property type="molecule type" value="Genomic_DNA"/>
</dbReference>
<dbReference type="AlphaFoldDB" id="X1IFL1"/>